<evidence type="ECO:0000313" key="4">
    <source>
        <dbReference type="Proteomes" id="UP001302367"/>
    </source>
</evidence>
<dbReference type="EMBL" id="LKMD01000101">
    <property type="protein sequence ID" value="PIA99400.1"/>
    <property type="molecule type" value="Genomic_DNA"/>
</dbReference>
<proteinExistence type="predicted"/>
<dbReference type="AlphaFoldDB" id="A0A2G5I3Q2"/>
<reference evidence="2 4" key="2">
    <citation type="submission" date="2023-09" db="EMBL/GenBank/DDBJ databases">
        <title>Complete-Gapless Cercospora beticola genome.</title>
        <authorList>
            <person name="Wyatt N.A."/>
            <person name="Spanner R.E."/>
            <person name="Bolton M.D."/>
        </authorList>
    </citation>
    <scope>NUCLEOTIDE SEQUENCE [LARGE SCALE GENOMIC DNA]</scope>
    <source>
        <strain evidence="2">Cb09-40</strain>
    </source>
</reference>
<protein>
    <submittedName>
        <fullName evidence="1">Uncharacterized protein</fullName>
    </submittedName>
</protein>
<dbReference type="EMBL" id="CP134186">
    <property type="protein sequence ID" value="WPB00738.1"/>
    <property type="molecule type" value="Genomic_DNA"/>
</dbReference>
<dbReference type="OrthoDB" id="3643156at2759"/>
<reference evidence="1 3" key="1">
    <citation type="submission" date="2015-10" db="EMBL/GenBank/DDBJ databases">
        <title>The cercosporin biosynthetic gene cluster was horizontally transferred to several fungal lineages and shown to be expanded in Cercospora beticola based on microsynteny with recipient genomes.</title>
        <authorList>
            <person name="De Jonge R."/>
            <person name="Ebert M.K."/>
            <person name="Suttle J.C."/>
            <person name="Jurick Ii W.M."/>
            <person name="Secor G.A."/>
            <person name="Thomma B.P."/>
            <person name="Van De Peer Y."/>
            <person name="Bolton M.D."/>
        </authorList>
    </citation>
    <scope>NUCLEOTIDE SEQUENCE [LARGE SCALE GENOMIC DNA]</scope>
    <source>
        <strain evidence="1 3">09-40</strain>
    </source>
</reference>
<name>A0A2G5I3Q2_CERBT</name>
<accession>A0A2G5I3Q2</accession>
<gene>
    <name evidence="1" type="ORF">CB0940_03562</name>
    <name evidence="2" type="ORF">RHO25_005358</name>
</gene>
<evidence type="ECO:0000313" key="3">
    <source>
        <dbReference type="Proteomes" id="UP000230605"/>
    </source>
</evidence>
<evidence type="ECO:0000313" key="2">
    <source>
        <dbReference type="EMBL" id="WPB00738.1"/>
    </source>
</evidence>
<keyword evidence="4" id="KW-1185">Reference proteome</keyword>
<sequence length="107" mass="11427">MRADNGSDTSEKETASQHEVAALARVLNGLMGAVSATLGETGPLKYGTIAVPNLPALYNEDLLDAAHFVGFELILGRPAHPEDNAEEVPLHDLIYTLEGMDHAGKFQ</sequence>
<dbReference type="Proteomes" id="UP000230605">
    <property type="component" value="Chromosome 3"/>
</dbReference>
<dbReference type="Proteomes" id="UP001302367">
    <property type="component" value="Chromosome 3"/>
</dbReference>
<organism evidence="1 3">
    <name type="scientific">Cercospora beticola</name>
    <name type="common">Sugarbeet leaf spot fungus</name>
    <dbReference type="NCBI Taxonomy" id="122368"/>
    <lineage>
        <taxon>Eukaryota</taxon>
        <taxon>Fungi</taxon>
        <taxon>Dikarya</taxon>
        <taxon>Ascomycota</taxon>
        <taxon>Pezizomycotina</taxon>
        <taxon>Dothideomycetes</taxon>
        <taxon>Dothideomycetidae</taxon>
        <taxon>Mycosphaerellales</taxon>
        <taxon>Mycosphaerellaceae</taxon>
        <taxon>Cercospora</taxon>
    </lineage>
</organism>
<evidence type="ECO:0000313" key="1">
    <source>
        <dbReference type="EMBL" id="PIA99400.1"/>
    </source>
</evidence>